<proteinExistence type="predicted"/>
<dbReference type="EMBL" id="FODH01000003">
    <property type="protein sequence ID" value="SEN82156.1"/>
    <property type="molecule type" value="Genomic_DNA"/>
</dbReference>
<dbReference type="RefSeq" id="WP_036596294.1">
    <property type="nucleotide sequence ID" value="NZ_CP076607.1"/>
</dbReference>
<organism evidence="2 3">
    <name type="scientific">Paenibacillus sophorae</name>
    <dbReference type="NCBI Taxonomy" id="1333845"/>
    <lineage>
        <taxon>Bacteria</taxon>
        <taxon>Bacillati</taxon>
        <taxon>Bacillota</taxon>
        <taxon>Bacilli</taxon>
        <taxon>Bacillales</taxon>
        <taxon>Paenibacillaceae</taxon>
        <taxon>Paenibacillus</taxon>
    </lineage>
</organism>
<reference evidence="1 4" key="2">
    <citation type="submission" date="2021-06" db="EMBL/GenBank/DDBJ databases">
        <title>Whole genome sequence of Paenibacillus sophorae DSM23020 for comparative genomics.</title>
        <authorList>
            <person name="Kim M.-J."/>
            <person name="Lee G."/>
            <person name="Shin J.-H."/>
        </authorList>
    </citation>
    <scope>NUCLEOTIDE SEQUENCE [LARGE SCALE GENOMIC DNA]</scope>
    <source>
        <strain evidence="1 4">DSM 23020</strain>
    </source>
</reference>
<gene>
    <name evidence="1" type="ORF">KP014_15605</name>
    <name evidence="2" type="ORF">SAMN04487895_10389</name>
</gene>
<evidence type="ECO:0000313" key="4">
    <source>
        <dbReference type="Proteomes" id="UP000683429"/>
    </source>
</evidence>
<sequence length="144" mass="16380">MHDPYTSVAVSIDNVDGAVTELFKKLKFDLVPPIHCELHLFNDAVSHEWRYMLLNNSRNCLSKGSLTNEQFEFIFNEIQIYADIVTKDEREYEHIINALTDVLQDDYTTIIKGESSISELVQKGLIRARTADGVIAALNSRGVY</sequence>
<reference evidence="2 3" key="1">
    <citation type="submission" date="2016-10" db="EMBL/GenBank/DDBJ databases">
        <authorList>
            <person name="de Groot N.N."/>
        </authorList>
    </citation>
    <scope>NUCLEOTIDE SEQUENCE [LARGE SCALE GENOMIC DNA]</scope>
    <source>
        <strain evidence="2 3">CGMCC 1.10238</strain>
    </source>
</reference>
<dbReference type="Proteomes" id="UP000198809">
    <property type="component" value="Unassembled WGS sequence"/>
</dbReference>
<dbReference type="EMBL" id="CP076607">
    <property type="protein sequence ID" value="QWU13425.1"/>
    <property type="molecule type" value="Genomic_DNA"/>
</dbReference>
<evidence type="ECO:0000313" key="2">
    <source>
        <dbReference type="EMBL" id="SEN82156.1"/>
    </source>
</evidence>
<protein>
    <submittedName>
        <fullName evidence="2">Uncharacterized protein</fullName>
    </submittedName>
</protein>
<dbReference type="AlphaFoldDB" id="A0A1H8JPA4"/>
<evidence type="ECO:0000313" key="1">
    <source>
        <dbReference type="EMBL" id="QWU13425.1"/>
    </source>
</evidence>
<keyword evidence="4" id="KW-1185">Reference proteome</keyword>
<name>A0A1H8JPA4_9BACL</name>
<dbReference type="Proteomes" id="UP000683429">
    <property type="component" value="Chromosome"/>
</dbReference>
<evidence type="ECO:0000313" key="3">
    <source>
        <dbReference type="Proteomes" id="UP000198809"/>
    </source>
</evidence>
<accession>A0A1H8JPA4</accession>
<dbReference type="OrthoDB" id="1660488at2"/>